<keyword evidence="2" id="KW-0808">Transferase</keyword>
<dbReference type="PANTHER" id="PTHR42791">
    <property type="entry name" value="GNAT FAMILY ACETYLTRANSFERASE"/>
    <property type="match status" value="1"/>
</dbReference>
<evidence type="ECO:0000313" key="3">
    <source>
        <dbReference type="Proteomes" id="UP000290567"/>
    </source>
</evidence>
<dbReference type="OrthoDB" id="9794566at2"/>
<organism evidence="2 3">
    <name type="scientific">Enterococcus florum</name>
    <dbReference type="NCBI Taxonomy" id="2480627"/>
    <lineage>
        <taxon>Bacteria</taxon>
        <taxon>Bacillati</taxon>
        <taxon>Bacillota</taxon>
        <taxon>Bacilli</taxon>
        <taxon>Lactobacillales</taxon>
        <taxon>Enterococcaceae</taxon>
        <taxon>Enterococcus</taxon>
    </lineage>
</organism>
<reference evidence="3" key="1">
    <citation type="submission" date="2019-02" db="EMBL/GenBank/DDBJ databases">
        <title>Draft genome sequence of Enterococcus sp. Gos25-1.</title>
        <authorList>
            <person name="Tanaka N."/>
            <person name="Shiwa Y."/>
            <person name="Fujita N."/>
        </authorList>
    </citation>
    <scope>NUCLEOTIDE SEQUENCE [LARGE SCALE GENOMIC DNA]</scope>
    <source>
        <strain evidence="3">Gos25-1</strain>
    </source>
</reference>
<gene>
    <name evidence="2" type="ORF">NRIC_20530</name>
</gene>
<proteinExistence type="predicted"/>
<protein>
    <submittedName>
        <fullName evidence="2">N-acetyltransferase</fullName>
    </submittedName>
</protein>
<dbReference type="InterPro" id="IPR000182">
    <property type="entry name" value="GNAT_dom"/>
</dbReference>
<accession>A0A4P5PET5</accession>
<dbReference type="SUPFAM" id="SSF55729">
    <property type="entry name" value="Acyl-CoA N-acyltransferases (Nat)"/>
    <property type="match status" value="1"/>
</dbReference>
<dbReference type="GO" id="GO:0016747">
    <property type="term" value="F:acyltransferase activity, transferring groups other than amino-acyl groups"/>
    <property type="evidence" value="ECO:0007669"/>
    <property type="project" value="InterPro"/>
</dbReference>
<evidence type="ECO:0000313" key="2">
    <source>
        <dbReference type="EMBL" id="GCF94162.1"/>
    </source>
</evidence>
<sequence length="208" mass="24141">MHYRHTTADDLESVLRLSTEAFFADPLYTIMKKFCKTEAAYQQFIQISQRAFIRSYLTTTPCLAALDQDKVIAFAILEKPDHQKTDFLAYLKNGGWKLLRFVGIPSLIGYMKLLDQIMEPLNQITVPNWYLAHLAVDPAYQGRAIGSNMLQECIIPLVKEQDGKLLTLGTQTELNQRFYQKNGFTSFDHRLLTWKEQELNTWSLRREV</sequence>
<evidence type="ECO:0000259" key="1">
    <source>
        <dbReference type="PROSITE" id="PS51186"/>
    </source>
</evidence>
<dbReference type="PROSITE" id="PS51186">
    <property type="entry name" value="GNAT"/>
    <property type="match status" value="1"/>
</dbReference>
<dbReference type="Pfam" id="PF13508">
    <property type="entry name" value="Acetyltransf_7"/>
    <property type="match status" value="1"/>
</dbReference>
<dbReference type="Proteomes" id="UP000290567">
    <property type="component" value="Unassembled WGS sequence"/>
</dbReference>
<dbReference type="CDD" id="cd04301">
    <property type="entry name" value="NAT_SF"/>
    <property type="match status" value="1"/>
</dbReference>
<dbReference type="InterPro" id="IPR052523">
    <property type="entry name" value="Trichothecene_AcTrans"/>
</dbReference>
<dbReference type="PANTHER" id="PTHR42791:SF1">
    <property type="entry name" value="N-ACETYLTRANSFERASE DOMAIN-CONTAINING PROTEIN"/>
    <property type="match status" value="1"/>
</dbReference>
<dbReference type="InterPro" id="IPR016181">
    <property type="entry name" value="Acyl_CoA_acyltransferase"/>
</dbReference>
<comment type="caution">
    <text evidence="2">The sequence shown here is derived from an EMBL/GenBank/DDBJ whole genome shotgun (WGS) entry which is preliminary data.</text>
</comment>
<name>A0A4P5PET5_9ENTE</name>
<keyword evidence="3" id="KW-1185">Reference proteome</keyword>
<dbReference type="RefSeq" id="WP_146622599.1">
    <property type="nucleotide sequence ID" value="NZ_BJCC01000015.1"/>
</dbReference>
<feature type="domain" description="N-acetyltransferase" evidence="1">
    <location>
        <begin position="1"/>
        <end position="208"/>
    </location>
</feature>
<dbReference type="Gene3D" id="3.40.630.30">
    <property type="match status" value="1"/>
</dbReference>
<dbReference type="AlphaFoldDB" id="A0A4P5PET5"/>
<dbReference type="EMBL" id="BJCC01000015">
    <property type="protein sequence ID" value="GCF94162.1"/>
    <property type="molecule type" value="Genomic_DNA"/>
</dbReference>